<dbReference type="AlphaFoldDB" id="A0A9W6TUJ1"/>
<dbReference type="InterPro" id="IPR050626">
    <property type="entry name" value="Peptidase_M16"/>
</dbReference>
<feature type="domain" description="Peptidase M16 N-terminal" evidence="9">
    <location>
        <begin position="107"/>
        <end position="244"/>
    </location>
</feature>
<keyword evidence="2" id="KW-0645">Protease</keyword>
<evidence type="ECO:0000256" key="4">
    <source>
        <dbReference type="ARBA" id="ARBA00022801"/>
    </source>
</evidence>
<dbReference type="GO" id="GO:0043171">
    <property type="term" value="P:peptide catabolic process"/>
    <property type="evidence" value="ECO:0007669"/>
    <property type="project" value="TreeGrafter"/>
</dbReference>
<feature type="domain" description="Peptidase M16 middle/third" evidence="11">
    <location>
        <begin position="456"/>
        <end position="754"/>
    </location>
</feature>
<dbReference type="EMBL" id="BSXW01000370">
    <property type="protein sequence ID" value="GMF20245.1"/>
    <property type="molecule type" value="Genomic_DNA"/>
</dbReference>
<dbReference type="GO" id="GO:0046872">
    <property type="term" value="F:metal ion binding"/>
    <property type="evidence" value="ECO:0007669"/>
    <property type="project" value="UniProtKB-KW"/>
</dbReference>
<evidence type="ECO:0000256" key="2">
    <source>
        <dbReference type="ARBA" id="ARBA00022670"/>
    </source>
</evidence>
<dbReference type="SUPFAM" id="SSF63411">
    <property type="entry name" value="LuxS/MPP-like metallohydrolase"/>
    <property type="match status" value="4"/>
</dbReference>
<dbReference type="GO" id="GO:0005829">
    <property type="term" value="C:cytosol"/>
    <property type="evidence" value="ECO:0007669"/>
    <property type="project" value="TreeGrafter"/>
</dbReference>
<evidence type="ECO:0000313" key="13">
    <source>
        <dbReference type="EMBL" id="GMF20245.1"/>
    </source>
</evidence>
<dbReference type="Gene3D" id="3.30.830.10">
    <property type="entry name" value="Metalloenzyme, LuxS/M16 peptidase-like"/>
    <property type="match status" value="4"/>
</dbReference>
<dbReference type="Pfam" id="PF00675">
    <property type="entry name" value="Peptidase_M16"/>
    <property type="match status" value="1"/>
</dbReference>
<evidence type="ECO:0000256" key="3">
    <source>
        <dbReference type="ARBA" id="ARBA00022723"/>
    </source>
</evidence>
<evidence type="ECO:0000259" key="12">
    <source>
        <dbReference type="Pfam" id="PF22456"/>
    </source>
</evidence>
<dbReference type="PROSITE" id="PS00143">
    <property type="entry name" value="INSULINASE"/>
    <property type="match status" value="1"/>
</dbReference>
<evidence type="ECO:0000256" key="8">
    <source>
        <dbReference type="SAM" id="MobiDB-lite"/>
    </source>
</evidence>
<dbReference type="PANTHER" id="PTHR43690">
    <property type="entry name" value="NARDILYSIN"/>
    <property type="match status" value="1"/>
</dbReference>
<dbReference type="Pfam" id="PF16187">
    <property type="entry name" value="Peptidase_M16_M"/>
    <property type="match status" value="1"/>
</dbReference>
<dbReference type="GO" id="GO:0051603">
    <property type="term" value="P:proteolysis involved in protein catabolic process"/>
    <property type="evidence" value="ECO:0007669"/>
    <property type="project" value="TreeGrafter"/>
</dbReference>
<evidence type="ECO:0000313" key="14">
    <source>
        <dbReference type="Proteomes" id="UP001165083"/>
    </source>
</evidence>
<accession>A0A9W6TUJ1</accession>
<comment type="caution">
    <text evidence="13">The sequence shown here is derived from an EMBL/GenBank/DDBJ whole genome shotgun (WGS) entry which is preliminary data.</text>
</comment>
<evidence type="ECO:0000259" key="10">
    <source>
        <dbReference type="Pfam" id="PF05193"/>
    </source>
</evidence>
<evidence type="ECO:0000256" key="7">
    <source>
        <dbReference type="RuleBase" id="RU004447"/>
    </source>
</evidence>
<protein>
    <submittedName>
        <fullName evidence="13">Unnamed protein product</fullName>
    </submittedName>
</protein>
<dbReference type="Pfam" id="PF22456">
    <property type="entry name" value="PqqF-like_C_4"/>
    <property type="match status" value="1"/>
</dbReference>
<dbReference type="Proteomes" id="UP001165083">
    <property type="component" value="Unassembled WGS sequence"/>
</dbReference>
<evidence type="ECO:0000259" key="9">
    <source>
        <dbReference type="Pfam" id="PF00675"/>
    </source>
</evidence>
<reference evidence="13" key="1">
    <citation type="submission" date="2023-04" db="EMBL/GenBank/DDBJ databases">
        <title>Phytophthora lilii NBRC 32176.</title>
        <authorList>
            <person name="Ichikawa N."/>
            <person name="Sato H."/>
            <person name="Tonouchi N."/>
        </authorList>
    </citation>
    <scope>NUCLEOTIDE SEQUENCE</scope>
    <source>
        <strain evidence="13">NBRC 32176</strain>
    </source>
</reference>
<name>A0A9W6TUJ1_9STRA</name>
<dbReference type="InterPro" id="IPR011249">
    <property type="entry name" value="Metalloenz_LuxS/M16"/>
</dbReference>
<keyword evidence="6" id="KW-0482">Metalloprotease</keyword>
<feature type="domain" description="Peptidase M16 C-terminal" evidence="10">
    <location>
        <begin position="270"/>
        <end position="449"/>
    </location>
</feature>
<dbReference type="OrthoDB" id="952271at2759"/>
<proteinExistence type="inferred from homology"/>
<sequence length="1101" mass="124433">MANIIFVWRRAVIDAVMGWLPPYRNTAGTFASPDDDNQFSMRQSALIAPSIEGIYGNDTSPHTSQHGERKASSPATMASVVSVNGLDVSALDEREYECVTLGNALQVLLVSDPTTEKAAPAMDVHVGHQSDPEQLPGLAHFLEHMLFLGTAKYPDENSYKKFLSAHSGRSNASTSQMHTNFYFDVLSDHLHEALDRFSQFFIAPLFTPEATQREMNAVNSENAKNLQNDHRRLYQLQKALSNPEHPFHKFGTGNIETLGTIPTQKGIDVRAALLEFHATYYSASIMKLVICGKESLATLKGWAEELFSEIKNTGRSFPTFGDAIPFDESRLARVVHVAPVKDLRVIDISWPLPSLHYDFLTKPTKILSHLMGHEGPGSILSYLKAQKWANGLSAGLFRDNEDWGLFCVKVDVTDAGIEMVNDVVEAVYQYVQTLQREAPFEPWIFRETQDLALQDFRFKSKESPIHYTSHLANVMHRYPPKYILSGGYILYEYDAAKVQKVLDLLTPQRMRLTVVSKTFEGKTQSVEKWYQTPYSEGPIEQELLQRWTSPPPNAALKLPHRNEFICTDFEILTPPRLASSSAGGSDNGAFQSPPVLLQQDEQCRLWYKPDVQFRKPKLMLHFLLYTPSLSTTPYHAVLTSLFVRYLKDKLTEVSYDAELAGMEYEIGFNSRALELHVGGYSHKLPILLCKVLQQMLEMTKAEYQYEEAVFERVKDRTKRMYENFFLEEPYQHAVHVGSQLLELSRWSVDDKIRAVEHITLTDLAAHSQYIFQQVFVEGFFYGNLKQSAAAPLMQQVLQFFGFGEKGITTGGSFPLFPSQIAKPRIVQLADASEYRFQRREWNEANLNSAICTLYQLDCETEGSTMALRARLELFAHIFKEPCFNQLRTQEQLGYLVFSGIMRTGGVDYFRILIQSDVASPQLLDQRIEHFVARFRSIIAEMPAATWQKQVNAVVKALLEKPKHELEESMRAWREIASETFVFDRHQRVAAVVSTLQPRDLVSFFDSFIGVGGERRSKLSICLYGAKHPLPELAVDEACSSSTTTVSSTGLAAAMLLQQQFTDAARSAFHSQVELIGDVATFKQKMPLFPERAANSPASARL</sequence>
<comment type="similarity">
    <text evidence="1 7">Belongs to the peptidase M16 family.</text>
</comment>
<feature type="domain" description="Coenzyme PQQ synthesis protein F-like C-terminal lobe" evidence="12">
    <location>
        <begin position="873"/>
        <end position="972"/>
    </location>
</feature>
<keyword evidence="14" id="KW-1185">Reference proteome</keyword>
<keyword evidence="5" id="KW-0862">Zinc</keyword>
<dbReference type="FunFam" id="3.30.830.10:FF:000066">
    <property type="entry name" value="Putative zinc protease mug138"/>
    <property type="match status" value="1"/>
</dbReference>
<gene>
    <name evidence="13" type="ORF">Plil01_000784600</name>
</gene>
<organism evidence="13 14">
    <name type="scientific">Phytophthora lilii</name>
    <dbReference type="NCBI Taxonomy" id="2077276"/>
    <lineage>
        <taxon>Eukaryota</taxon>
        <taxon>Sar</taxon>
        <taxon>Stramenopiles</taxon>
        <taxon>Oomycota</taxon>
        <taxon>Peronosporomycetes</taxon>
        <taxon>Peronosporales</taxon>
        <taxon>Peronosporaceae</taxon>
        <taxon>Phytophthora</taxon>
    </lineage>
</organism>
<evidence type="ECO:0000259" key="11">
    <source>
        <dbReference type="Pfam" id="PF16187"/>
    </source>
</evidence>
<evidence type="ECO:0000256" key="5">
    <source>
        <dbReference type="ARBA" id="ARBA00022833"/>
    </source>
</evidence>
<dbReference type="InterPro" id="IPR054734">
    <property type="entry name" value="PqqF-like_C_4"/>
</dbReference>
<dbReference type="FunFam" id="3.30.830.10:FF:000003">
    <property type="entry name" value="Insulin-degrading enzyme"/>
    <property type="match status" value="1"/>
</dbReference>
<keyword evidence="3" id="KW-0479">Metal-binding</keyword>
<dbReference type="GO" id="GO:0004222">
    <property type="term" value="F:metalloendopeptidase activity"/>
    <property type="evidence" value="ECO:0007669"/>
    <property type="project" value="InterPro"/>
</dbReference>
<dbReference type="PANTHER" id="PTHR43690:SF18">
    <property type="entry name" value="INSULIN-DEGRADING ENZYME-RELATED"/>
    <property type="match status" value="1"/>
</dbReference>
<dbReference type="InterPro" id="IPR011765">
    <property type="entry name" value="Pept_M16_N"/>
</dbReference>
<dbReference type="InterPro" id="IPR001431">
    <property type="entry name" value="Pept_M16_Zn_BS"/>
</dbReference>
<evidence type="ECO:0000256" key="6">
    <source>
        <dbReference type="ARBA" id="ARBA00023049"/>
    </source>
</evidence>
<feature type="region of interest" description="Disordered" evidence="8">
    <location>
        <begin position="56"/>
        <end position="76"/>
    </location>
</feature>
<dbReference type="Pfam" id="PF05193">
    <property type="entry name" value="Peptidase_M16_C"/>
    <property type="match status" value="1"/>
</dbReference>
<dbReference type="FunFam" id="3.30.830.10:FF:000004">
    <property type="entry name" value="Putative insulin-degrading enzyme"/>
    <property type="match status" value="1"/>
</dbReference>
<dbReference type="InterPro" id="IPR032632">
    <property type="entry name" value="Peptidase_M16_M"/>
</dbReference>
<keyword evidence="4" id="KW-0378">Hydrolase</keyword>
<evidence type="ECO:0000256" key="1">
    <source>
        <dbReference type="ARBA" id="ARBA00007261"/>
    </source>
</evidence>
<dbReference type="InterPro" id="IPR007863">
    <property type="entry name" value="Peptidase_M16_C"/>
</dbReference>
<dbReference type="GO" id="GO:0005739">
    <property type="term" value="C:mitochondrion"/>
    <property type="evidence" value="ECO:0007669"/>
    <property type="project" value="TreeGrafter"/>
</dbReference>